<organism evidence="3 4">
    <name type="scientific">Anaeromicropila herbilytica</name>
    <dbReference type="NCBI Taxonomy" id="2785025"/>
    <lineage>
        <taxon>Bacteria</taxon>
        <taxon>Bacillati</taxon>
        <taxon>Bacillota</taxon>
        <taxon>Clostridia</taxon>
        <taxon>Lachnospirales</taxon>
        <taxon>Lachnospiraceae</taxon>
        <taxon>Anaeromicropila</taxon>
    </lineage>
</organism>
<feature type="compositionally biased region" description="Low complexity" evidence="1">
    <location>
        <begin position="83"/>
        <end position="111"/>
    </location>
</feature>
<protein>
    <submittedName>
        <fullName evidence="3">Uncharacterized protein</fullName>
    </submittedName>
</protein>
<proteinExistence type="predicted"/>
<evidence type="ECO:0000313" key="4">
    <source>
        <dbReference type="Proteomes" id="UP000595897"/>
    </source>
</evidence>
<feature type="compositionally biased region" description="Basic and acidic residues" evidence="1">
    <location>
        <begin position="125"/>
        <end position="138"/>
    </location>
</feature>
<evidence type="ECO:0000256" key="1">
    <source>
        <dbReference type="SAM" id="MobiDB-lite"/>
    </source>
</evidence>
<feature type="transmembrane region" description="Helical" evidence="2">
    <location>
        <begin position="53"/>
        <end position="70"/>
    </location>
</feature>
<dbReference type="KEGG" id="ahb:bsdtb5_02430"/>
<keyword evidence="2" id="KW-0472">Membrane</keyword>
<gene>
    <name evidence="3" type="ORF">bsdtb5_02430</name>
</gene>
<keyword evidence="4" id="KW-1185">Reference proteome</keyword>
<evidence type="ECO:0000313" key="3">
    <source>
        <dbReference type="EMBL" id="BCN28948.1"/>
    </source>
</evidence>
<keyword evidence="2" id="KW-1133">Transmembrane helix</keyword>
<feature type="region of interest" description="Disordered" evidence="1">
    <location>
        <begin position="77"/>
        <end position="239"/>
    </location>
</feature>
<name>A0A7R7EHR1_9FIRM</name>
<feature type="compositionally biased region" description="Polar residues" evidence="1">
    <location>
        <begin position="139"/>
        <end position="166"/>
    </location>
</feature>
<accession>A0A7R7EHR1</accession>
<keyword evidence="2" id="KW-0812">Transmembrane</keyword>
<dbReference type="EMBL" id="AP024169">
    <property type="protein sequence ID" value="BCN28948.1"/>
    <property type="molecule type" value="Genomic_DNA"/>
</dbReference>
<feature type="compositionally biased region" description="Basic and acidic residues" evidence="1">
    <location>
        <begin position="190"/>
        <end position="228"/>
    </location>
</feature>
<dbReference type="AlphaFoldDB" id="A0A7R7EHR1"/>
<reference evidence="3 4" key="1">
    <citation type="submission" date="2020-11" db="EMBL/GenBank/DDBJ databases">
        <title>Draft genome sequencing of a Lachnospiraceae strain isolated from anoxic soil subjected to BSD treatment.</title>
        <authorList>
            <person name="Uek A."/>
            <person name="Tonouchi A."/>
        </authorList>
    </citation>
    <scope>NUCLEOTIDE SEQUENCE [LARGE SCALE GENOMIC DNA]</scope>
    <source>
        <strain evidence="3 4">TB5</strain>
    </source>
</reference>
<dbReference type="RefSeq" id="WP_271714249.1">
    <property type="nucleotide sequence ID" value="NZ_AP024169.1"/>
</dbReference>
<dbReference type="Proteomes" id="UP000595897">
    <property type="component" value="Chromosome"/>
</dbReference>
<evidence type="ECO:0000256" key="2">
    <source>
        <dbReference type="SAM" id="Phobius"/>
    </source>
</evidence>
<sequence>MFRDKYKLDNDEITPSKELLESLATQMEHQKRNEPVPIRHSTLPNIIKKYRSIAAILILFILSFSSYQLLSNNNLTGTRSDTDSSNESSSITSNSDQLTRSTNPSTDTTTDGANLADGNNSSTLDESKIESFAKKDSSDTSTYNGAQSQKVESDKSLASSGATKDTTQSKDSKQALKITPKENSNTDTAKPSDHDSYTSLNKEDSLKDSKESKNSKESKSSNDTKNDTSNDESSSPYALTASNNSFLTISVTDITSITVSFTDVSSDYEITQRADIDSIFSTLKGLDLSQESSDNNLDGSILATLRLHLGDDSENEVSLSNAAIKIDGIWYTSTTENIQAVLNYIQSSIQN</sequence>